<dbReference type="EMBL" id="FQUM01000001">
    <property type="protein sequence ID" value="SHE32260.1"/>
    <property type="molecule type" value="Genomic_DNA"/>
</dbReference>
<keyword evidence="2 4" id="KW-0442">Lipid degradation</keyword>
<dbReference type="SUPFAM" id="SSF52151">
    <property type="entry name" value="FabD/lysophospholipase-like"/>
    <property type="match status" value="1"/>
</dbReference>
<dbReference type="AlphaFoldDB" id="A0A1M4SJ70"/>
<feature type="domain" description="PNPLA" evidence="5">
    <location>
        <begin position="8"/>
        <end position="166"/>
    </location>
</feature>
<dbReference type="InterPro" id="IPR002641">
    <property type="entry name" value="PNPLA_dom"/>
</dbReference>
<keyword evidence="7" id="KW-1185">Reference proteome</keyword>
<dbReference type="CDD" id="cd07205">
    <property type="entry name" value="Pat_PNPLA6_PNPLA7_NTE1_like"/>
    <property type="match status" value="1"/>
</dbReference>
<evidence type="ECO:0000256" key="2">
    <source>
        <dbReference type="ARBA" id="ARBA00022963"/>
    </source>
</evidence>
<accession>A0A1M4SJ70</accession>
<reference evidence="6 7" key="1">
    <citation type="submission" date="2016-11" db="EMBL/GenBank/DDBJ databases">
        <authorList>
            <person name="Jaros S."/>
            <person name="Januszkiewicz K."/>
            <person name="Wedrychowicz H."/>
        </authorList>
    </citation>
    <scope>NUCLEOTIDE SEQUENCE [LARGE SCALE GENOMIC DNA]</scope>
    <source>
        <strain evidence="6 7">DSM 26910</strain>
    </source>
</reference>
<feature type="active site" description="Nucleophile" evidence="4">
    <location>
        <position position="41"/>
    </location>
</feature>
<dbReference type="GO" id="GO:0016787">
    <property type="term" value="F:hydrolase activity"/>
    <property type="evidence" value="ECO:0007669"/>
    <property type="project" value="UniProtKB-UniRule"/>
</dbReference>
<evidence type="ECO:0000256" key="4">
    <source>
        <dbReference type="PROSITE-ProRule" id="PRU01161"/>
    </source>
</evidence>
<feature type="short sequence motif" description="GXSXG" evidence="4">
    <location>
        <begin position="39"/>
        <end position="43"/>
    </location>
</feature>
<organism evidence="6 7">
    <name type="scientific">Mariniphaga anaerophila</name>
    <dbReference type="NCBI Taxonomy" id="1484053"/>
    <lineage>
        <taxon>Bacteria</taxon>
        <taxon>Pseudomonadati</taxon>
        <taxon>Bacteroidota</taxon>
        <taxon>Bacteroidia</taxon>
        <taxon>Marinilabiliales</taxon>
        <taxon>Prolixibacteraceae</taxon>
        <taxon>Mariniphaga</taxon>
    </lineage>
</organism>
<dbReference type="InterPro" id="IPR016035">
    <property type="entry name" value="Acyl_Trfase/lysoPLipase"/>
</dbReference>
<dbReference type="PANTHER" id="PTHR14226">
    <property type="entry name" value="NEUROPATHY TARGET ESTERASE/SWISS CHEESE D.MELANOGASTER"/>
    <property type="match status" value="1"/>
</dbReference>
<dbReference type="InterPro" id="IPR050301">
    <property type="entry name" value="NTE"/>
</dbReference>
<evidence type="ECO:0000256" key="3">
    <source>
        <dbReference type="ARBA" id="ARBA00023098"/>
    </source>
</evidence>
<dbReference type="Proteomes" id="UP000184164">
    <property type="component" value="Unassembled WGS sequence"/>
</dbReference>
<feature type="short sequence motif" description="DGA/G" evidence="4">
    <location>
        <begin position="153"/>
        <end position="155"/>
    </location>
</feature>
<protein>
    <submittedName>
        <fullName evidence="6">NTE family protein</fullName>
    </submittedName>
</protein>
<feature type="active site" description="Proton acceptor" evidence="4">
    <location>
        <position position="153"/>
    </location>
</feature>
<name>A0A1M4SJ70_9BACT</name>
<evidence type="ECO:0000313" key="7">
    <source>
        <dbReference type="Proteomes" id="UP000184164"/>
    </source>
</evidence>
<sequence length="250" mass="27461">MKKYKTGLVLSGGGTRGFAHLGVIAALFEKGIRPDVISGASAGAIVGTFIASGKTPEEIMAIFNKGWFFKYTNLHLPVDGMLKLNGLKEVIQQEIPYENIEDLPVDFFVSVSNLNLGKVEYRNSGPLDKIVLASSSIPVLFSPVKIDGQLYVDGGLVDNIPVEPIKNDCEHIVAVNISPLNPRKKFKNLIQIATRTFYMSVNANMNEVKKYSSVYIEPEGIDSYDILSLSHANELYELGYNSLKNAALLF</sequence>
<dbReference type="RefSeq" id="WP_072997871.1">
    <property type="nucleotide sequence ID" value="NZ_FQUM01000001.1"/>
</dbReference>
<evidence type="ECO:0000313" key="6">
    <source>
        <dbReference type="EMBL" id="SHE32260.1"/>
    </source>
</evidence>
<dbReference type="PANTHER" id="PTHR14226:SF78">
    <property type="entry name" value="SLR0060 PROTEIN"/>
    <property type="match status" value="1"/>
</dbReference>
<dbReference type="GO" id="GO:0016042">
    <property type="term" value="P:lipid catabolic process"/>
    <property type="evidence" value="ECO:0007669"/>
    <property type="project" value="UniProtKB-UniRule"/>
</dbReference>
<keyword evidence="3 4" id="KW-0443">Lipid metabolism</keyword>
<evidence type="ECO:0000256" key="1">
    <source>
        <dbReference type="ARBA" id="ARBA00022801"/>
    </source>
</evidence>
<feature type="short sequence motif" description="GXGXXG" evidence="4">
    <location>
        <begin position="12"/>
        <end position="17"/>
    </location>
</feature>
<keyword evidence="1 4" id="KW-0378">Hydrolase</keyword>
<proteinExistence type="predicted"/>
<gene>
    <name evidence="6" type="ORF">SAMN05444274_10148</name>
</gene>
<dbReference type="Gene3D" id="3.40.1090.10">
    <property type="entry name" value="Cytosolic phospholipase A2 catalytic domain"/>
    <property type="match status" value="2"/>
</dbReference>
<dbReference type="Pfam" id="PF01734">
    <property type="entry name" value="Patatin"/>
    <property type="match status" value="1"/>
</dbReference>
<dbReference type="PROSITE" id="PS51635">
    <property type="entry name" value="PNPLA"/>
    <property type="match status" value="1"/>
</dbReference>
<evidence type="ECO:0000259" key="5">
    <source>
        <dbReference type="PROSITE" id="PS51635"/>
    </source>
</evidence>
<dbReference type="OrthoDB" id="9770965at2"/>